<dbReference type="GO" id="GO:0006635">
    <property type="term" value="P:fatty acid beta-oxidation"/>
    <property type="evidence" value="ECO:0007669"/>
    <property type="project" value="TreeGrafter"/>
</dbReference>
<evidence type="ECO:0000313" key="5">
    <source>
        <dbReference type="Proteomes" id="UP000186246"/>
    </source>
</evidence>
<dbReference type="InterPro" id="IPR029045">
    <property type="entry name" value="ClpP/crotonase-like_dom_sf"/>
</dbReference>
<keyword evidence="2" id="KW-0456">Lyase</keyword>
<dbReference type="InterPro" id="IPR014748">
    <property type="entry name" value="Enoyl-CoA_hydra_C"/>
</dbReference>
<evidence type="ECO:0000256" key="3">
    <source>
        <dbReference type="RuleBase" id="RU003707"/>
    </source>
</evidence>
<sequence>MVINVYAKMEFENILISKENKISIITINRPTSLNALNANTIRELGDAFDGLEKDTETRVIILTGSGEKSFVAGADIKEFADFGQKEAEQLARNGQNILFNKIENLSKPVIAAVNGFALGGGLELAMACHIRYASENAKLGLPEVTLGLIPGYGGTQRLPKLVGKGLANELIFSAKMISAHRAKEIGLVNEVFVLEDLINKTKELATIISNNSPMAIAKAINAVNLSDTDKGFDTEIQYFGEVFELDDKKEGVAAFLEKRKPNF</sequence>
<dbReference type="Gene3D" id="1.10.12.10">
    <property type="entry name" value="Lyase 2-enoyl-coa Hydratase, Chain A, domain 2"/>
    <property type="match status" value="1"/>
</dbReference>
<dbReference type="GO" id="GO:0016829">
    <property type="term" value="F:lyase activity"/>
    <property type="evidence" value="ECO:0007669"/>
    <property type="project" value="UniProtKB-KW"/>
</dbReference>
<dbReference type="PANTHER" id="PTHR11941">
    <property type="entry name" value="ENOYL-COA HYDRATASE-RELATED"/>
    <property type="match status" value="1"/>
</dbReference>
<protein>
    <submittedName>
        <fullName evidence="4">Enoyl-CoA hydratase</fullName>
    </submittedName>
</protein>
<evidence type="ECO:0000313" key="4">
    <source>
        <dbReference type="EMBL" id="SIT05712.1"/>
    </source>
</evidence>
<gene>
    <name evidence="4" type="ORF">SAMN05421796_11123</name>
</gene>
<dbReference type="AlphaFoldDB" id="A0A1N7P518"/>
<dbReference type="InterPro" id="IPR001753">
    <property type="entry name" value="Enoyl-CoA_hydra/iso"/>
</dbReference>
<comment type="similarity">
    <text evidence="1 3">Belongs to the enoyl-CoA hydratase/isomerase family.</text>
</comment>
<proteinExistence type="inferred from homology"/>
<dbReference type="SUPFAM" id="SSF52096">
    <property type="entry name" value="ClpP/crotonase"/>
    <property type="match status" value="1"/>
</dbReference>
<dbReference type="Pfam" id="PF00378">
    <property type="entry name" value="ECH_1"/>
    <property type="match status" value="1"/>
</dbReference>
<evidence type="ECO:0000256" key="2">
    <source>
        <dbReference type="ARBA" id="ARBA00023239"/>
    </source>
</evidence>
<dbReference type="STRING" id="551459.SAMN05421796_11123"/>
<dbReference type="FunFam" id="3.90.226.10:FF:000009">
    <property type="entry name" value="Carnitinyl-CoA dehydratase"/>
    <property type="match status" value="1"/>
</dbReference>
<dbReference type="InterPro" id="IPR018376">
    <property type="entry name" value="Enoyl-CoA_hyd/isom_CS"/>
</dbReference>
<dbReference type="PROSITE" id="PS00166">
    <property type="entry name" value="ENOYL_COA_HYDRATASE"/>
    <property type="match status" value="1"/>
</dbReference>
<organism evidence="4 5">
    <name type="scientific">Chryseobacterium piscicola</name>
    <dbReference type="NCBI Taxonomy" id="551459"/>
    <lineage>
        <taxon>Bacteria</taxon>
        <taxon>Pseudomonadati</taxon>
        <taxon>Bacteroidota</taxon>
        <taxon>Flavobacteriia</taxon>
        <taxon>Flavobacteriales</taxon>
        <taxon>Weeksellaceae</taxon>
        <taxon>Chryseobacterium group</taxon>
        <taxon>Chryseobacterium</taxon>
    </lineage>
</organism>
<dbReference type="Proteomes" id="UP000186246">
    <property type="component" value="Unassembled WGS sequence"/>
</dbReference>
<dbReference type="Gene3D" id="3.90.226.10">
    <property type="entry name" value="2-enoyl-CoA Hydratase, Chain A, domain 1"/>
    <property type="match status" value="1"/>
</dbReference>
<accession>A0A1N7P518</accession>
<dbReference type="PANTHER" id="PTHR11941:SF54">
    <property type="entry name" value="ENOYL-COA HYDRATASE, MITOCHONDRIAL"/>
    <property type="match status" value="1"/>
</dbReference>
<name>A0A1N7P518_9FLAO</name>
<dbReference type="CDD" id="cd06558">
    <property type="entry name" value="crotonase-like"/>
    <property type="match status" value="1"/>
</dbReference>
<reference evidence="5" key="1">
    <citation type="submission" date="2017-01" db="EMBL/GenBank/DDBJ databases">
        <authorList>
            <person name="Varghese N."/>
            <person name="Submissions S."/>
        </authorList>
    </citation>
    <scope>NUCLEOTIDE SEQUENCE [LARGE SCALE GENOMIC DNA]</scope>
    <source>
        <strain evidence="5">DSM 21068</strain>
    </source>
</reference>
<evidence type="ECO:0000256" key="1">
    <source>
        <dbReference type="ARBA" id="ARBA00005254"/>
    </source>
</evidence>
<dbReference type="EMBL" id="FTOJ01000011">
    <property type="protein sequence ID" value="SIT05712.1"/>
    <property type="molecule type" value="Genomic_DNA"/>
</dbReference>